<dbReference type="EMBL" id="JAULUE010002060">
    <property type="protein sequence ID" value="KAK5884400.1"/>
    <property type="molecule type" value="Genomic_DNA"/>
</dbReference>
<name>A0AAN8BH74_9TELE</name>
<feature type="coiled-coil region" evidence="1">
    <location>
        <begin position="339"/>
        <end position="380"/>
    </location>
</feature>
<accession>A0AAN8BH74</accession>
<feature type="region of interest" description="Disordered" evidence="2">
    <location>
        <begin position="482"/>
        <end position="507"/>
    </location>
</feature>
<evidence type="ECO:0000256" key="2">
    <source>
        <dbReference type="SAM" id="MobiDB-lite"/>
    </source>
</evidence>
<reference evidence="3 4" key="1">
    <citation type="journal article" date="2023" name="Mol. Biol. Evol.">
        <title>Genomics of Secondarily Temperate Adaptation in the Only Non-Antarctic Icefish.</title>
        <authorList>
            <person name="Rivera-Colon A.G."/>
            <person name="Rayamajhi N."/>
            <person name="Minhas B.F."/>
            <person name="Madrigal G."/>
            <person name="Bilyk K.T."/>
            <person name="Yoon V."/>
            <person name="Hune M."/>
            <person name="Gregory S."/>
            <person name="Cheng C.H.C."/>
            <person name="Catchen J.M."/>
        </authorList>
    </citation>
    <scope>NUCLEOTIDE SEQUENCE [LARGE SCALE GENOMIC DNA]</scope>
    <source>
        <strain evidence="3">JC2023a</strain>
    </source>
</reference>
<dbReference type="AlphaFoldDB" id="A0AAN8BH74"/>
<dbReference type="Proteomes" id="UP001335648">
    <property type="component" value="Unassembled WGS sequence"/>
</dbReference>
<evidence type="ECO:0000256" key="1">
    <source>
        <dbReference type="SAM" id="Coils"/>
    </source>
</evidence>
<evidence type="ECO:0000313" key="3">
    <source>
        <dbReference type="EMBL" id="KAK5884400.1"/>
    </source>
</evidence>
<protein>
    <submittedName>
        <fullName evidence="3">Uncharacterized protein</fullName>
    </submittedName>
</protein>
<sequence length="540" mass="62493">MSCNKEQVELGGDYAGVRRSLGEVQEHLKTLHVKIQSIQKQFGSFPALGEQFDALKAEGHVTRRKCASLEKVVRVLSEKIENNVTVEAMFQGLIQTNKELEHERQILEGQMFDKIDELDSIDAIKAEHEAALRGRRELEAQIKEVRSSIQFYSAAEEMLDALRSDTEETIRVNGGLEEELEYLKQRKEQLQDRFQVSKAEIETVLQKNQALQQEVDDLYMELENESMVQFEMDEMNQSKYEERSQTEDLQEEIFELSKRLLGFEDLQVSYKIAKEEKELISQQIQLLQQKKVELCQELENEDTIRESYNAIVTEKAAMSLEHVSLREEALQLKERHLRFMELEDSYKEAKAEREDVKRKNEALMNKIQGLSNEVHKEKHLMIKYEALKASNETLGCDSAAMAKDLVDLNLQIGVLRKGRSQNKTLQEKMNDLQSMCDEPLRERNTAVQNPNGDQDRMNSLNVNNVTVHNDFLEHMTTFGEKRAQQAKNTADQNPNGDLGQRVQEDQDRMNGLNVKIVTVDNDFLEHMKTVQENRAQQARR</sequence>
<feature type="coiled-coil region" evidence="1">
    <location>
        <begin position="270"/>
        <end position="297"/>
    </location>
</feature>
<keyword evidence="4" id="KW-1185">Reference proteome</keyword>
<evidence type="ECO:0000313" key="4">
    <source>
        <dbReference type="Proteomes" id="UP001335648"/>
    </source>
</evidence>
<feature type="coiled-coil region" evidence="1">
    <location>
        <begin position="90"/>
        <end position="228"/>
    </location>
</feature>
<gene>
    <name evidence="3" type="ORF">CesoFtcFv8_018225</name>
</gene>
<keyword evidence="1" id="KW-0175">Coiled coil</keyword>
<proteinExistence type="predicted"/>
<comment type="caution">
    <text evidence="3">The sequence shown here is derived from an EMBL/GenBank/DDBJ whole genome shotgun (WGS) entry which is preliminary data.</text>
</comment>
<feature type="compositionally biased region" description="Polar residues" evidence="2">
    <location>
        <begin position="485"/>
        <end position="495"/>
    </location>
</feature>
<organism evidence="3 4">
    <name type="scientific">Champsocephalus esox</name>
    <name type="common">pike icefish</name>
    <dbReference type="NCBI Taxonomy" id="159716"/>
    <lineage>
        <taxon>Eukaryota</taxon>
        <taxon>Metazoa</taxon>
        <taxon>Chordata</taxon>
        <taxon>Craniata</taxon>
        <taxon>Vertebrata</taxon>
        <taxon>Euteleostomi</taxon>
        <taxon>Actinopterygii</taxon>
        <taxon>Neopterygii</taxon>
        <taxon>Teleostei</taxon>
        <taxon>Neoteleostei</taxon>
        <taxon>Acanthomorphata</taxon>
        <taxon>Eupercaria</taxon>
        <taxon>Perciformes</taxon>
        <taxon>Notothenioidei</taxon>
        <taxon>Channichthyidae</taxon>
        <taxon>Champsocephalus</taxon>
    </lineage>
</organism>